<dbReference type="PANTHER" id="PTHR12993">
    <property type="entry name" value="N-ACETYLGLUCOSAMINYL-PHOSPHATIDYLINOSITOL DE-N-ACETYLASE-RELATED"/>
    <property type="match status" value="1"/>
</dbReference>
<dbReference type="SUPFAM" id="SSF102588">
    <property type="entry name" value="LmbE-like"/>
    <property type="match status" value="1"/>
</dbReference>
<dbReference type="InterPro" id="IPR003737">
    <property type="entry name" value="GlcNAc_PI_deacetylase-related"/>
</dbReference>
<gene>
    <name evidence="2" type="ORF">ATK86_5494</name>
</gene>
<dbReference type="GO" id="GO:0016811">
    <property type="term" value="F:hydrolase activity, acting on carbon-nitrogen (but not peptide) bonds, in linear amides"/>
    <property type="evidence" value="ECO:0007669"/>
    <property type="project" value="TreeGrafter"/>
</dbReference>
<proteinExistence type="predicted"/>
<dbReference type="Proteomes" id="UP000233766">
    <property type="component" value="Unassembled WGS sequence"/>
</dbReference>
<keyword evidence="1" id="KW-0862">Zinc</keyword>
<dbReference type="AlphaFoldDB" id="A0A2N3VHC5"/>
<comment type="caution">
    <text evidence="2">The sequence shown here is derived from an EMBL/GenBank/DDBJ whole genome shotgun (WGS) entry which is preliminary data.</text>
</comment>
<name>A0A2N3VHC5_9NOCA</name>
<sequence length="294" mass="31869">MHTVCAIGHSHGFRVQSRLRKSPRSHGDQPSIPGADYDLAVCGADEAVLAVNAVRIDWGAQRALVIAPHPDDEVIGCGGLISRIKREGGQVHVLYAVVDDLIEYSKAGHSSTAQRLAEITRVAEFFPLDAWQPGLVGQGATLRLDTMAQTEIVDLLEGRPTHQMALPVLRPTVVLSPEITSYNQDHAAIARATLTALRPGPDASRWQPPLVLAYEEPADGWSGATVAAASRNFFVELTADDLDRKIAALKLHGSQWREHPHTRSEDALRGLAAVRGAQSGFAYAEAFACLRWRS</sequence>
<dbReference type="GO" id="GO:0016137">
    <property type="term" value="P:glycoside metabolic process"/>
    <property type="evidence" value="ECO:0007669"/>
    <property type="project" value="UniProtKB-ARBA"/>
</dbReference>
<dbReference type="Gene3D" id="3.40.50.10320">
    <property type="entry name" value="LmbE-like"/>
    <property type="match status" value="1"/>
</dbReference>
<organism evidence="2 3">
    <name type="scientific">Nocardia fluminea</name>
    <dbReference type="NCBI Taxonomy" id="134984"/>
    <lineage>
        <taxon>Bacteria</taxon>
        <taxon>Bacillati</taxon>
        <taxon>Actinomycetota</taxon>
        <taxon>Actinomycetes</taxon>
        <taxon>Mycobacteriales</taxon>
        <taxon>Nocardiaceae</taxon>
        <taxon>Nocardia</taxon>
    </lineage>
</organism>
<reference evidence="2 3" key="1">
    <citation type="submission" date="2017-12" db="EMBL/GenBank/DDBJ databases">
        <title>Sequencing the genomes of 1000 Actinobacteria strains.</title>
        <authorList>
            <person name="Klenk H.-P."/>
        </authorList>
    </citation>
    <scope>NUCLEOTIDE SEQUENCE [LARGE SCALE GENOMIC DNA]</scope>
    <source>
        <strain evidence="2 3">DSM 44489</strain>
    </source>
</reference>
<evidence type="ECO:0000256" key="1">
    <source>
        <dbReference type="ARBA" id="ARBA00022833"/>
    </source>
</evidence>
<dbReference type="PANTHER" id="PTHR12993:SF30">
    <property type="entry name" value="N-ACETYL-ALPHA-D-GLUCOSAMINYL L-MALATE DEACETYLASE 1"/>
    <property type="match status" value="1"/>
</dbReference>
<evidence type="ECO:0000313" key="3">
    <source>
        <dbReference type="Proteomes" id="UP000233766"/>
    </source>
</evidence>
<keyword evidence="3" id="KW-1185">Reference proteome</keyword>
<accession>A0A2N3VHC5</accession>
<protein>
    <submittedName>
        <fullName evidence="2">LmbE family N-acetylglucosaminyl deacetylase</fullName>
    </submittedName>
</protein>
<dbReference type="InterPro" id="IPR024078">
    <property type="entry name" value="LmbE-like_dom_sf"/>
</dbReference>
<evidence type="ECO:0000313" key="2">
    <source>
        <dbReference type="EMBL" id="PKV81048.1"/>
    </source>
</evidence>
<dbReference type="EMBL" id="PJMW01000002">
    <property type="protein sequence ID" value="PKV81048.1"/>
    <property type="molecule type" value="Genomic_DNA"/>
</dbReference>
<dbReference type="Pfam" id="PF02585">
    <property type="entry name" value="PIG-L"/>
    <property type="match status" value="1"/>
</dbReference>